<organism evidence="2 3">
    <name type="scientific">Enterospora canceri</name>
    <dbReference type="NCBI Taxonomy" id="1081671"/>
    <lineage>
        <taxon>Eukaryota</taxon>
        <taxon>Fungi</taxon>
        <taxon>Fungi incertae sedis</taxon>
        <taxon>Microsporidia</taxon>
        <taxon>Enterocytozoonidae</taxon>
        <taxon>Enterospora</taxon>
    </lineage>
</organism>
<dbReference type="AlphaFoldDB" id="A0A1Y1S4L6"/>
<sequence length="104" mass="11577">MKNTSISSGSEFDLESISMYFLKCLLFCMINITFRSIISNRNAIHRTMTICNLSMGIQTNNNDLLWVVEIVGVLLPIVSAPPKAPVRVLSVDFNPRLTKSTVGK</sequence>
<keyword evidence="1" id="KW-1133">Transmembrane helix</keyword>
<reference evidence="2 3" key="1">
    <citation type="journal article" date="2017" name="Environ. Microbiol.">
        <title>Decay of the glycolytic pathway and adaptation to intranuclear parasitism within Enterocytozoonidae microsporidia.</title>
        <authorList>
            <person name="Wiredu Boakye D."/>
            <person name="Jaroenlak P."/>
            <person name="Prachumwat A."/>
            <person name="Williams T.A."/>
            <person name="Bateman K.S."/>
            <person name="Itsathitphaisarn O."/>
            <person name="Sritunyalucksana K."/>
            <person name="Paszkiewicz K.H."/>
            <person name="Moore K.A."/>
            <person name="Stentiford G.D."/>
            <person name="Williams B.A."/>
        </authorList>
    </citation>
    <scope>NUCLEOTIDE SEQUENCE [LARGE SCALE GENOMIC DNA]</scope>
    <source>
        <strain evidence="2 3">GB1</strain>
    </source>
</reference>
<proteinExistence type="predicted"/>
<evidence type="ECO:0000313" key="3">
    <source>
        <dbReference type="Proteomes" id="UP000192639"/>
    </source>
</evidence>
<dbReference type="Proteomes" id="UP000192639">
    <property type="component" value="Unassembled WGS sequence"/>
</dbReference>
<keyword evidence="1" id="KW-0472">Membrane</keyword>
<dbReference type="EMBL" id="LWDP01000106">
    <property type="protein sequence ID" value="ORD93332.1"/>
    <property type="molecule type" value="Genomic_DNA"/>
</dbReference>
<gene>
    <name evidence="2" type="ORF">ECANGB1_171</name>
</gene>
<keyword evidence="1" id="KW-0812">Transmembrane</keyword>
<evidence type="ECO:0000313" key="2">
    <source>
        <dbReference type="EMBL" id="ORD93332.1"/>
    </source>
</evidence>
<accession>A0A1Y1S4L6</accession>
<evidence type="ECO:0000256" key="1">
    <source>
        <dbReference type="SAM" id="Phobius"/>
    </source>
</evidence>
<comment type="caution">
    <text evidence="2">The sequence shown here is derived from an EMBL/GenBank/DDBJ whole genome shotgun (WGS) entry which is preliminary data.</text>
</comment>
<protein>
    <submittedName>
        <fullName evidence="2">Uncharacterized protein</fullName>
    </submittedName>
</protein>
<feature type="transmembrane region" description="Helical" evidence="1">
    <location>
        <begin position="20"/>
        <end position="38"/>
    </location>
</feature>
<name>A0A1Y1S4L6_9MICR</name>
<keyword evidence="3" id="KW-1185">Reference proteome</keyword>
<dbReference type="VEuPathDB" id="MicrosporidiaDB:ECANGB1_171"/>